<dbReference type="EMBL" id="SDKC01000001">
    <property type="protein sequence ID" value="RXS75065.1"/>
    <property type="molecule type" value="Genomic_DNA"/>
</dbReference>
<sequence>MAGRPKKKPDYDEKQQLDAFLEELTAAYQEADSLRTMAAELDITPLKLRKPLITAGAFSSETSTEVCRLREEGKSVPEIMDITGLSRASVHSYLPYISRKKQLKRLRQQQN</sequence>
<dbReference type="AlphaFoldDB" id="A0A4V1NRV4"/>
<protein>
    <submittedName>
        <fullName evidence="1">Uncharacterized protein</fullName>
    </submittedName>
</protein>
<gene>
    <name evidence="1" type="ORF">ETP43_07445</name>
</gene>
<evidence type="ECO:0000313" key="1">
    <source>
        <dbReference type="EMBL" id="RXS75065.1"/>
    </source>
</evidence>
<comment type="caution">
    <text evidence="1">The sequence shown here is derived from an EMBL/GenBank/DDBJ whole genome shotgun (WGS) entry which is preliminary data.</text>
</comment>
<evidence type="ECO:0000313" key="2">
    <source>
        <dbReference type="Proteomes" id="UP000290106"/>
    </source>
</evidence>
<keyword evidence="2" id="KW-1185">Reference proteome</keyword>
<organism evidence="1 2">
    <name type="scientific">Blautia faecicola</name>
    <dbReference type="NCBI Taxonomy" id="2509240"/>
    <lineage>
        <taxon>Bacteria</taxon>
        <taxon>Bacillati</taxon>
        <taxon>Bacillota</taxon>
        <taxon>Clostridia</taxon>
        <taxon>Lachnospirales</taxon>
        <taxon>Lachnospiraceae</taxon>
        <taxon>Blautia</taxon>
    </lineage>
</organism>
<name>A0A4V1NRV4_9FIRM</name>
<reference evidence="1 2" key="1">
    <citation type="submission" date="2019-01" db="EMBL/GenBank/DDBJ databases">
        <title>Blautia sp. nov. KGMB01111 isolated human feces.</title>
        <authorList>
            <person name="Park J.-E."/>
            <person name="Kim J.-S."/>
            <person name="Park S.-H."/>
        </authorList>
    </citation>
    <scope>NUCLEOTIDE SEQUENCE [LARGE SCALE GENOMIC DNA]</scope>
    <source>
        <strain evidence="1 2">KGMB01111</strain>
    </source>
</reference>
<dbReference type="OrthoDB" id="9795921at2"/>
<dbReference type="Proteomes" id="UP000290106">
    <property type="component" value="Unassembled WGS sequence"/>
</dbReference>
<accession>A0A4V1NRV4</accession>
<proteinExistence type="predicted"/>